<accession>A0A9Q1MM28</accession>
<dbReference type="SUPFAM" id="SSF52047">
    <property type="entry name" value="RNI-like"/>
    <property type="match status" value="1"/>
</dbReference>
<evidence type="ECO:0008006" key="5">
    <source>
        <dbReference type="Google" id="ProtNLM"/>
    </source>
</evidence>
<sequence>MDATDRISELPEPNLQHIMSFLVVKDVVRMRTLSKSEIWNSAWNSLSYINFGDNSKSEDTPNLVKVVDQTPANRQKHKICVQKFSILLPYWPKHKISCVGNLIRRLLAWNIEEKSCVDDWIITFVACNIKELNLRVSRPINEGIRGYNQLPEAIFNAKALNVLNLNGFKVKLSSDGIIRFSSLREFHLCDTFLDEEFIQALCTSCCNLEVLSLQCFHGLTSFQVGETSLAKLKKVN</sequence>
<evidence type="ECO:0000313" key="3">
    <source>
        <dbReference type="EMBL" id="KAJ8560102.1"/>
    </source>
</evidence>
<dbReference type="PANTHER" id="PTHR31639">
    <property type="entry name" value="F-BOX PROTEIN-LIKE"/>
    <property type="match status" value="1"/>
</dbReference>
<dbReference type="EMBL" id="JAJAGQ010000006">
    <property type="protein sequence ID" value="KAJ8560102.1"/>
    <property type="molecule type" value="Genomic_DNA"/>
</dbReference>
<name>A0A9Q1MM28_9SOLA</name>
<dbReference type="Gene3D" id="3.80.10.10">
    <property type="entry name" value="Ribonuclease Inhibitor"/>
    <property type="match status" value="1"/>
</dbReference>
<dbReference type="InterPro" id="IPR036047">
    <property type="entry name" value="F-box-like_dom_sf"/>
</dbReference>
<dbReference type="InterPro" id="IPR055411">
    <property type="entry name" value="LRR_FXL15/At3g58940/PEG3-like"/>
</dbReference>
<dbReference type="SUPFAM" id="SSF81383">
    <property type="entry name" value="F-box domain"/>
    <property type="match status" value="1"/>
</dbReference>
<evidence type="ECO:0000259" key="1">
    <source>
        <dbReference type="Pfam" id="PF00646"/>
    </source>
</evidence>
<dbReference type="Pfam" id="PF24758">
    <property type="entry name" value="LRR_At5g56370"/>
    <property type="match status" value="1"/>
</dbReference>
<feature type="domain" description="F-box/LRR-repeat protein 15/At3g58940/PEG3-like LRR" evidence="2">
    <location>
        <begin position="117"/>
        <end position="230"/>
    </location>
</feature>
<dbReference type="Proteomes" id="UP001152561">
    <property type="component" value="Unassembled WGS sequence"/>
</dbReference>
<evidence type="ECO:0000259" key="2">
    <source>
        <dbReference type="Pfam" id="PF24758"/>
    </source>
</evidence>
<proteinExistence type="predicted"/>
<organism evidence="3 4">
    <name type="scientific">Anisodus acutangulus</name>
    <dbReference type="NCBI Taxonomy" id="402998"/>
    <lineage>
        <taxon>Eukaryota</taxon>
        <taxon>Viridiplantae</taxon>
        <taxon>Streptophyta</taxon>
        <taxon>Embryophyta</taxon>
        <taxon>Tracheophyta</taxon>
        <taxon>Spermatophyta</taxon>
        <taxon>Magnoliopsida</taxon>
        <taxon>eudicotyledons</taxon>
        <taxon>Gunneridae</taxon>
        <taxon>Pentapetalae</taxon>
        <taxon>asterids</taxon>
        <taxon>lamiids</taxon>
        <taxon>Solanales</taxon>
        <taxon>Solanaceae</taxon>
        <taxon>Solanoideae</taxon>
        <taxon>Hyoscyameae</taxon>
        <taxon>Anisodus</taxon>
    </lineage>
</organism>
<keyword evidence="4" id="KW-1185">Reference proteome</keyword>
<dbReference type="PANTHER" id="PTHR31639:SF42">
    <property type="entry name" value="OS02G0160200 PROTEIN"/>
    <property type="match status" value="1"/>
</dbReference>
<gene>
    <name evidence="3" type="ORF">K7X08_004160</name>
</gene>
<evidence type="ECO:0000313" key="4">
    <source>
        <dbReference type="Proteomes" id="UP001152561"/>
    </source>
</evidence>
<dbReference type="InterPro" id="IPR032675">
    <property type="entry name" value="LRR_dom_sf"/>
</dbReference>
<comment type="caution">
    <text evidence="3">The sequence shown here is derived from an EMBL/GenBank/DDBJ whole genome shotgun (WGS) entry which is preliminary data.</text>
</comment>
<reference evidence="4" key="1">
    <citation type="journal article" date="2023" name="Proc. Natl. Acad. Sci. U.S.A.">
        <title>Genomic and structural basis for evolution of tropane alkaloid biosynthesis.</title>
        <authorList>
            <person name="Wanga Y.-J."/>
            <person name="Taina T."/>
            <person name="Yua J.-Y."/>
            <person name="Lia J."/>
            <person name="Xua B."/>
            <person name="Chenc J."/>
            <person name="D'Auriad J.C."/>
            <person name="Huanga J.-P."/>
            <person name="Huanga S.-X."/>
        </authorList>
    </citation>
    <scope>NUCLEOTIDE SEQUENCE [LARGE SCALE GENOMIC DNA]</scope>
    <source>
        <strain evidence="4">cv. KIB-2019</strain>
    </source>
</reference>
<dbReference type="OrthoDB" id="1678879at2759"/>
<dbReference type="AlphaFoldDB" id="A0A9Q1MM28"/>
<feature type="domain" description="F-box" evidence="1">
    <location>
        <begin position="7"/>
        <end position="36"/>
    </location>
</feature>
<dbReference type="Pfam" id="PF00646">
    <property type="entry name" value="F-box"/>
    <property type="match status" value="1"/>
</dbReference>
<dbReference type="InterPro" id="IPR001810">
    <property type="entry name" value="F-box_dom"/>
</dbReference>
<protein>
    <recommendedName>
        <fullName evidence="5">F-box domain-containing protein</fullName>
    </recommendedName>
</protein>